<protein>
    <submittedName>
        <fullName evidence="1">Uncharacterized protein</fullName>
    </submittedName>
</protein>
<reference evidence="1 2" key="1">
    <citation type="journal article" date="2020" name="Viruses">
        <title>Diversity and Host Interactions Among Virulent and Temperate Baltic Sea Flavobacterium Phages.</title>
        <authorList>
            <person name="Nilsson E."/>
            <person name="Bayfield O.W."/>
            <person name="Lundin D."/>
            <person name="Antson A.A."/>
            <person name="Holmfeldt K."/>
        </authorList>
    </citation>
    <scope>NUCLEOTIDE SEQUENCE [LARGE SCALE GENOMIC DNA]</scope>
</reference>
<keyword evidence="2" id="KW-1185">Reference proteome</keyword>
<gene>
    <name evidence="1" type="ORF">lotta81_gp015</name>
</gene>
<proteinExistence type="predicted"/>
<name>A0A6B9LAU1_9CAUD</name>
<evidence type="ECO:0000313" key="1">
    <source>
        <dbReference type="EMBL" id="QHB38473.1"/>
    </source>
</evidence>
<dbReference type="Proteomes" id="UP000464726">
    <property type="component" value="Segment"/>
</dbReference>
<evidence type="ECO:0000313" key="2">
    <source>
        <dbReference type="Proteomes" id="UP000464726"/>
    </source>
</evidence>
<organism evidence="1 2">
    <name type="scientific">Flavobacterium phage vB_FspM_lotta8-1</name>
    <dbReference type="NCBI Taxonomy" id="2686242"/>
    <lineage>
        <taxon>Viruses</taxon>
        <taxon>Duplodnaviria</taxon>
        <taxon>Heunggongvirae</taxon>
        <taxon>Uroviricota</taxon>
        <taxon>Caudoviricetes</taxon>
        <taxon>Winoviridae</taxon>
        <taxon>Pippivirus</taxon>
        <taxon>Pippivirus lotta</taxon>
    </lineage>
</organism>
<dbReference type="EMBL" id="MN812203">
    <property type="protein sequence ID" value="QHB38473.1"/>
    <property type="molecule type" value="Genomic_DNA"/>
</dbReference>
<sequence length="49" mass="5671">MENLTYNQLTIHAKINLKSNIKNPLFIAYKNIKNGAVRLKYIAKPNLNK</sequence>
<accession>A0A6B9LAU1</accession>